<gene>
    <name evidence="2" type="ORF">SKAU_G00012710</name>
</gene>
<proteinExistence type="predicted"/>
<comment type="caution">
    <text evidence="2">The sequence shown here is derived from an EMBL/GenBank/DDBJ whole genome shotgun (WGS) entry which is preliminary data.</text>
</comment>
<accession>A0A9Q1GBH1</accession>
<sequence length="79" mass="8544">MLTAGIITEKEQLKKLRSQSEALLLSQAPAEHLHPPSLSVSSDGFAARVGPRRRGSPAPAYDHTGIRADCMLLHLPRSC</sequence>
<evidence type="ECO:0000256" key="1">
    <source>
        <dbReference type="SAM" id="MobiDB-lite"/>
    </source>
</evidence>
<dbReference type="AlphaFoldDB" id="A0A9Q1GBH1"/>
<evidence type="ECO:0000313" key="2">
    <source>
        <dbReference type="EMBL" id="KAJ8380493.1"/>
    </source>
</evidence>
<keyword evidence="3" id="KW-1185">Reference proteome</keyword>
<dbReference type="EMBL" id="JAINUF010000001">
    <property type="protein sequence ID" value="KAJ8380493.1"/>
    <property type="molecule type" value="Genomic_DNA"/>
</dbReference>
<feature type="region of interest" description="Disordered" evidence="1">
    <location>
        <begin position="34"/>
        <end position="61"/>
    </location>
</feature>
<evidence type="ECO:0000313" key="3">
    <source>
        <dbReference type="Proteomes" id="UP001152622"/>
    </source>
</evidence>
<organism evidence="2 3">
    <name type="scientific">Synaphobranchus kaupii</name>
    <name type="common">Kaup's arrowtooth eel</name>
    <dbReference type="NCBI Taxonomy" id="118154"/>
    <lineage>
        <taxon>Eukaryota</taxon>
        <taxon>Metazoa</taxon>
        <taxon>Chordata</taxon>
        <taxon>Craniata</taxon>
        <taxon>Vertebrata</taxon>
        <taxon>Euteleostomi</taxon>
        <taxon>Actinopterygii</taxon>
        <taxon>Neopterygii</taxon>
        <taxon>Teleostei</taxon>
        <taxon>Anguilliformes</taxon>
        <taxon>Synaphobranchidae</taxon>
        <taxon>Synaphobranchus</taxon>
    </lineage>
</organism>
<reference evidence="2" key="1">
    <citation type="journal article" date="2023" name="Science">
        <title>Genome structures resolve the early diversification of teleost fishes.</title>
        <authorList>
            <person name="Parey E."/>
            <person name="Louis A."/>
            <person name="Montfort J."/>
            <person name="Bouchez O."/>
            <person name="Roques C."/>
            <person name="Iampietro C."/>
            <person name="Lluch J."/>
            <person name="Castinel A."/>
            <person name="Donnadieu C."/>
            <person name="Desvignes T."/>
            <person name="Floi Bucao C."/>
            <person name="Jouanno E."/>
            <person name="Wen M."/>
            <person name="Mejri S."/>
            <person name="Dirks R."/>
            <person name="Jansen H."/>
            <person name="Henkel C."/>
            <person name="Chen W.J."/>
            <person name="Zahm M."/>
            <person name="Cabau C."/>
            <person name="Klopp C."/>
            <person name="Thompson A.W."/>
            <person name="Robinson-Rechavi M."/>
            <person name="Braasch I."/>
            <person name="Lecointre G."/>
            <person name="Bobe J."/>
            <person name="Postlethwait J.H."/>
            <person name="Berthelot C."/>
            <person name="Roest Crollius H."/>
            <person name="Guiguen Y."/>
        </authorList>
    </citation>
    <scope>NUCLEOTIDE SEQUENCE</scope>
    <source>
        <strain evidence="2">WJC10195</strain>
    </source>
</reference>
<dbReference type="Proteomes" id="UP001152622">
    <property type="component" value="Chromosome 1"/>
</dbReference>
<protein>
    <submittedName>
        <fullName evidence="2">Uncharacterized protein</fullName>
    </submittedName>
</protein>
<name>A0A9Q1GBH1_SYNKA</name>